<dbReference type="EMBL" id="LDWR01000032">
    <property type="protein sequence ID" value="KML55262.1"/>
    <property type="molecule type" value="Genomic_DNA"/>
</dbReference>
<name>A0A0J5WWW6_BURCE</name>
<evidence type="ECO:0000259" key="1">
    <source>
        <dbReference type="Pfam" id="PF01850"/>
    </source>
</evidence>
<protein>
    <submittedName>
        <fullName evidence="2">Twitching motility protein PilT</fullName>
    </submittedName>
</protein>
<dbReference type="Gene3D" id="3.40.50.1010">
    <property type="entry name" value="5'-nuclease"/>
    <property type="match status" value="1"/>
</dbReference>
<accession>A0A0J5WWW6</accession>
<dbReference type="PANTHER" id="PTHR36173:SF2">
    <property type="entry name" value="RIBONUCLEASE VAPC16"/>
    <property type="match status" value="1"/>
</dbReference>
<evidence type="ECO:0000313" key="3">
    <source>
        <dbReference type="Proteomes" id="UP000036338"/>
    </source>
</evidence>
<dbReference type="AlphaFoldDB" id="A0A0J5WWW6"/>
<feature type="domain" description="PIN" evidence="1">
    <location>
        <begin position="4"/>
        <end position="118"/>
    </location>
</feature>
<comment type="caution">
    <text evidence="2">The sequence shown here is derived from an EMBL/GenBank/DDBJ whole genome shotgun (WGS) entry which is preliminary data.</text>
</comment>
<dbReference type="Proteomes" id="UP000036338">
    <property type="component" value="Unassembled WGS sequence"/>
</dbReference>
<organism evidence="2 3">
    <name type="scientific">Burkholderia cepacia</name>
    <name type="common">Pseudomonas cepacia</name>
    <dbReference type="NCBI Taxonomy" id="292"/>
    <lineage>
        <taxon>Bacteria</taxon>
        <taxon>Pseudomonadati</taxon>
        <taxon>Pseudomonadota</taxon>
        <taxon>Betaproteobacteria</taxon>
        <taxon>Burkholderiales</taxon>
        <taxon>Burkholderiaceae</taxon>
        <taxon>Burkholderia</taxon>
        <taxon>Burkholderia cepacia complex</taxon>
    </lineage>
</organism>
<dbReference type="PANTHER" id="PTHR36173">
    <property type="entry name" value="RIBONUCLEASE VAPC16-RELATED"/>
    <property type="match status" value="1"/>
</dbReference>
<dbReference type="CDD" id="cd09872">
    <property type="entry name" value="PIN_Sll0205-like"/>
    <property type="match status" value="1"/>
</dbReference>
<dbReference type="Pfam" id="PF01850">
    <property type="entry name" value="PIN"/>
    <property type="match status" value="1"/>
</dbReference>
<dbReference type="InterPro" id="IPR041705">
    <property type="entry name" value="PIN_Sll0205"/>
</dbReference>
<gene>
    <name evidence="2" type="ORF">VL15_19015</name>
</gene>
<dbReference type="InterPro" id="IPR002716">
    <property type="entry name" value="PIN_dom"/>
</dbReference>
<dbReference type="PATRIC" id="fig|292.27.peg.3866"/>
<dbReference type="RefSeq" id="WP_048247741.1">
    <property type="nucleotide sequence ID" value="NZ_LDWR01000032.1"/>
</dbReference>
<sequence>MRLLLDTHIFLWIVTHDPRLSARARRLISAADERFVSSASIWEAAIKAGLGKLDIDVGKLVRSIGASGIRELPVRAVHGAAVHDLPHYHRDPFDRWLVAQARHEPLQLVTADALLARYGLSLVLTV</sequence>
<proteinExistence type="predicted"/>
<dbReference type="InterPro" id="IPR052919">
    <property type="entry name" value="TA_system_RNase"/>
</dbReference>
<dbReference type="SUPFAM" id="SSF88723">
    <property type="entry name" value="PIN domain-like"/>
    <property type="match status" value="1"/>
</dbReference>
<dbReference type="InterPro" id="IPR029060">
    <property type="entry name" value="PIN-like_dom_sf"/>
</dbReference>
<reference evidence="2 3" key="1">
    <citation type="submission" date="2015-05" db="EMBL/GenBank/DDBJ databases">
        <title>Draft genome of Burkholderia cepacia LK29.</title>
        <authorList>
            <person name="Chan X.Y."/>
        </authorList>
    </citation>
    <scope>NUCLEOTIDE SEQUENCE [LARGE SCALE GENOMIC DNA]</scope>
    <source>
        <strain evidence="2 3">LK29</strain>
    </source>
</reference>
<evidence type="ECO:0000313" key="2">
    <source>
        <dbReference type="EMBL" id="KML55262.1"/>
    </source>
</evidence>